<evidence type="ECO:0000256" key="1">
    <source>
        <dbReference type="SAM" id="Phobius"/>
    </source>
</evidence>
<dbReference type="EMBL" id="JAHUTJ010003228">
    <property type="protein sequence ID" value="MED6265537.1"/>
    <property type="molecule type" value="Genomic_DNA"/>
</dbReference>
<keyword evidence="1" id="KW-0812">Transmembrane</keyword>
<keyword evidence="1" id="KW-1133">Transmembrane helix</keyword>
<accession>A0ABU7CS70</accession>
<feature type="transmembrane region" description="Helical" evidence="1">
    <location>
        <begin position="25"/>
        <end position="44"/>
    </location>
</feature>
<comment type="caution">
    <text evidence="2">The sequence shown here is derived from an EMBL/GenBank/DDBJ whole genome shotgun (WGS) entry which is preliminary data.</text>
</comment>
<dbReference type="Proteomes" id="UP001352852">
    <property type="component" value="Unassembled WGS sequence"/>
</dbReference>
<evidence type="ECO:0000313" key="2">
    <source>
        <dbReference type="EMBL" id="MED6265537.1"/>
    </source>
</evidence>
<name>A0ABU7CS70_9TELE</name>
<protein>
    <submittedName>
        <fullName evidence="2">Uncharacterized protein</fullName>
    </submittedName>
</protein>
<organism evidence="2 3">
    <name type="scientific">Characodon lateralis</name>
    <dbReference type="NCBI Taxonomy" id="208331"/>
    <lineage>
        <taxon>Eukaryota</taxon>
        <taxon>Metazoa</taxon>
        <taxon>Chordata</taxon>
        <taxon>Craniata</taxon>
        <taxon>Vertebrata</taxon>
        <taxon>Euteleostomi</taxon>
        <taxon>Actinopterygii</taxon>
        <taxon>Neopterygii</taxon>
        <taxon>Teleostei</taxon>
        <taxon>Neoteleostei</taxon>
        <taxon>Acanthomorphata</taxon>
        <taxon>Ovalentaria</taxon>
        <taxon>Atherinomorphae</taxon>
        <taxon>Cyprinodontiformes</taxon>
        <taxon>Goodeidae</taxon>
        <taxon>Characodon</taxon>
    </lineage>
</organism>
<keyword evidence="1" id="KW-0472">Membrane</keyword>
<sequence>MLPSVALAPGRALVGSQVGGTGEQVLCLFLCVIVTVCACFWVRLGLGLFPLLSSISSLPHYLLAVGVSAHWCTCSSRCLGLGALVCADSLPVAACRDLDR</sequence>
<evidence type="ECO:0000313" key="3">
    <source>
        <dbReference type="Proteomes" id="UP001352852"/>
    </source>
</evidence>
<proteinExistence type="predicted"/>
<keyword evidence="3" id="KW-1185">Reference proteome</keyword>
<gene>
    <name evidence="2" type="ORF">CHARACLAT_026574</name>
</gene>
<reference evidence="2 3" key="1">
    <citation type="submission" date="2021-06" db="EMBL/GenBank/DDBJ databases">
        <authorList>
            <person name="Palmer J.M."/>
        </authorList>
    </citation>
    <scope>NUCLEOTIDE SEQUENCE [LARGE SCALE GENOMIC DNA]</scope>
    <source>
        <strain evidence="2 3">CL_MEX2019</strain>
        <tissue evidence="2">Muscle</tissue>
    </source>
</reference>